<dbReference type="CDD" id="cd07067">
    <property type="entry name" value="HP_PGM_like"/>
    <property type="match status" value="1"/>
</dbReference>
<comment type="catalytic activity">
    <reaction evidence="4">
        <text>(2R)-2-phosphoglycerate = (2R)-3-phosphoglycerate</text>
        <dbReference type="Rhea" id="RHEA:15901"/>
        <dbReference type="ChEBI" id="CHEBI:58272"/>
        <dbReference type="ChEBI" id="CHEBI:58289"/>
        <dbReference type="EC" id="5.4.2.11"/>
    </reaction>
</comment>
<evidence type="ECO:0000256" key="4">
    <source>
        <dbReference type="RuleBase" id="RU004512"/>
    </source>
</evidence>
<reference evidence="6" key="1">
    <citation type="journal article" date="2019" name="Int. J. Syst. Evol. Microbiol.">
        <title>The Global Catalogue of Microorganisms (GCM) 10K type strain sequencing project: providing services to taxonomists for standard genome sequencing and annotation.</title>
        <authorList>
            <consortium name="The Broad Institute Genomics Platform"/>
            <consortium name="The Broad Institute Genome Sequencing Center for Infectious Disease"/>
            <person name="Wu L."/>
            <person name="Ma J."/>
        </authorList>
    </citation>
    <scope>NUCLEOTIDE SEQUENCE [LARGE SCALE GENOMIC DNA]</scope>
    <source>
        <strain evidence="6">JCM 17130</strain>
    </source>
</reference>
<evidence type="ECO:0000313" key="6">
    <source>
        <dbReference type="Proteomes" id="UP001597277"/>
    </source>
</evidence>
<evidence type="ECO:0000256" key="1">
    <source>
        <dbReference type="ARBA" id="ARBA00006717"/>
    </source>
</evidence>
<comment type="caution">
    <text evidence="5">The sequence shown here is derived from an EMBL/GenBank/DDBJ whole genome shotgun (WGS) entry which is preliminary data.</text>
</comment>
<keyword evidence="3 5" id="KW-0413">Isomerase</keyword>
<dbReference type="NCBIfam" id="TIGR01258">
    <property type="entry name" value="pgm_1"/>
    <property type="match status" value="1"/>
</dbReference>
<dbReference type="PANTHER" id="PTHR11931">
    <property type="entry name" value="PHOSPHOGLYCERATE MUTASE"/>
    <property type="match status" value="1"/>
</dbReference>
<evidence type="ECO:0000256" key="2">
    <source>
        <dbReference type="ARBA" id="ARBA00023152"/>
    </source>
</evidence>
<dbReference type="PROSITE" id="PS00175">
    <property type="entry name" value="PG_MUTASE"/>
    <property type="match status" value="1"/>
</dbReference>
<organism evidence="5 6">
    <name type="scientific">Georgenia deserti</name>
    <dbReference type="NCBI Taxonomy" id="2093781"/>
    <lineage>
        <taxon>Bacteria</taxon>
        <taxon>Bacillati</taxon>
        <taxon>Actinomycetota</taxon>
        <taxon>Actinomycetes</taxon>
        <taxon>Micrococcales</taxon>
        <taxon>Bogoriellaceae</taxon>
        <taxon>Georgenia</taxon>
    </lineage>
</organism>
<dbReference type="Proteomes" id="UP001597277">
    <property type="component" value="Unassembled WGS sequence"/>
</dbReference>
<dbReference type="InterPro" id="IPR013078">
    <property type="entry name" value="His_Pase_superF_clade-1"/>
</dbReference>
<dbReference type="Pfam" id="PF00300">
    <property type="entry name" value="His_Phos_1"/>
    <property type="match status" value="2"/>
</dbReference>
<dbReference type="SUPFAM" id="SSF53254">
    <property type="entry name" value="Phosphoglycerate mutase-like"/>
    <property type="match status" value="1"/>
</dbReference>
<dbReference type="InterPro" id="IPR005952">
    <property type="entry name" value="Phosphogly_mut1"/>
</dbReference>
<comment type="function">
    <text evidence="4">Catalyzes the interconversion of 2-phosphoglycerate and 3-phosphoglycerate.</text>
</comment>
<dbReference type="RefSeq" id="WP_388008066.1">
    <property type="nucleotide sequence ID" value="NZ_JBHUEE010000007.1"/>
</dbReference>
<name>A0ABW4LA12_9MICO</name>
<sequence length="259" mass="28402">MRSDVTSTRLGSLVLLRHGESVGNARELFTGVLDVDLTPAGEQASRDAGARLAAAGFVPDVVVTSELARGWRTAELVVEALGVTCPLLRRWRLNERSYGALSGHRKADVRAAYGTEQFLYWRRSLEGRPPPLDRETLELWGRLSPFDRLPPEALVGTESLLDVVARLRPWVAEVTEDVRAGRDVLVVAHGNSLRALCAVLDDLSGEELRRLNIPNARPLRYDVTPGGDGLLRSRIRGGRYLDPDIARVEAAIIARQGGT</sequence>
<keyword evidence="2" id="KW-0324">Glycolysis</keyword>
<dbReference type="EC" id="5.4.2.11" evidence="4"/>
<dbReference type="InterPro" id="IPR029033">
    <property type="entry name" value="His_PPase_superfam"/>
</dbReference>
<gene>
    <name evidence="5" type="ORF">ACFSE6_13650</name>
</gene>
<dbReference type="Gene3D" id="3.40.50.1240">
    <property type="entry name" value="Phosphoglycerate mutase-like"/>
    <property type="match status" value="1"/>
</dbReference>
<dbReference type="SMART" id="SM00855">
    <property type="entry name" value="PGAM"/>
    <property type="match status" value="1"/>
</dbReference>
<comment type="similarity">
    <text evidence="1">Belongs to the phosphoglycerate mutase family. BPG-dependent PGAM subfamily.</text>
</comment>
<comment type="pathway">
    <text evidence="4">Carbohydrate degradation; glycolysis; pyruvate from D-glyceraldehyde 3-phosphate: step 3/5.</text>
</comment>
<evidence type="ECO:0000313" key="5">
    <source>
        <dbReference type="EMBL" id="MFD1718886.1"/>
    </source>
</evidence>
<evidence type="ECO:0000256" key="3">
    <source>
        <dbReference type="ARBA" id="ARBA00023235"/>
    </source>
</evidence>
<dbReference type="InterPro" id="IPR001345">
    <property type="entry name" value="PG/BPGM_mutase_AS"/>
</dbReference>
<dbReference type="EMBL" id="JBHUEE010000007">
    <property type="protein sequence ID" value="MFD1718886.1"/>
    <property type="molecule type" value="Genomic_DNA"/>
</dbReference>
<protein>
    <recommendedName>
        <fullName evidence="4">2,3-bisphosphoglycerate-dependent phosphoglycerate mutase</fullName>
        <ecNumber evidence="4">5.4.2.11</ecNumber>
    </recommendedName>
</protein>
<dbReference type="GO" id="GO:0004619">
    <property type="term" value="F:phosphoglycerate mutase activity"/>
    <property type="evidence" value="ECO:0007669"/>
    <property type="project" value="UniProtKB-EC"/>
</dbReference>
<accession>A0ABW4LA12</accession>
<proteinExistence type="inferred from homology"/>
<keyword evidence="6" id="KW-1185">Reference proteome</keyword>